<proteinExistence type="predicted"/>
<accession>A0A0J7N3A0</accession>
<evidence type="ECO:0000313" key="3">
    <source>
        <dbReference type="Proteomes" id="UP000036403"/>
    </source>
</evidence>
<dbReference type="PaxDb" id="67767-A0A0J7N3A0"/>
<dbReference type="EMBL" id="LBMM01010857">
    <property type="protein sequence ID" value="KMQ87185.1"/>
    <property type="molecule type" value="Genomic_DNA"/>
</dbReference>
<dbReference type="AlphaFoldDB" id="A0A0J7N3A0"/>
<evidence type="ECO:0000313" key="2">
    <source>
        <dbReference type="EMBL" id="KMQ87185.1"/>
    </source>
</evidence>
<organism evidence="2 3">
    <name type="scientific">Lasius niger</name>
    <name type="common">Black garden ant</name>
    <dbReference type="NCBI Taxonomy" id="67767"/>
    <lineage>
        <taxon>Eukaryota</taxon>
        <taxon>Metazoa</taxon>
        <taxon>Ecdysozoa</taxon>
        <taxon>Arthropoda</taxon>
        <taxon>Hexapoda</taxon>
        <taxon>Insecta</taxon>
        <taxon>Pterygota</taxon>
        <taxon>Neoptera</taxon>
        <taxon>Endopterygota</taxon>
        <taxon>Hymenoptera</taxon>
        <taxon>Apocrita</taxon>
        <taxon>Aculeata</taxon>
        <taxon>Formicoidea</taxon>
        <taxon>Formicidae</taxon>
        <taxon>Formicinae</taxon>
        <taxon>Lasius</taxon>
        <taxon>Lasius</taxon>
    </lineage>
</organism>
<keyword evidence="3" id="KW-1185">Reference proteome</keyword>
<sequence length="109" mass="12762">MMQFNPYNVIMLLYATFTAFNLPQSPITSEEIEVKENIERMLQEIQNEKEFQLEVEETLDFYNAYEVPGAEKVDLFEEDDGKVYLPEEVICSSVDATISNNYKRQAVEY</sequence>
<feature type="coiled-coil region" evidence="1">
    <location>
        <begin position="28"/>
        <end position="55"/>
    </location>
</feature>
<keyword evidence="2" id="KW-0328">Glycosyltransferase</keyword>
<gene>
    <name evidence="2" type="ORF">RF55_13602</name>
</gene>
<comment type="caution">
    <text evidence="2">The sequence shown here is derived from an EMBL/GenBank/DDBJ whole genome shotgun (WGS) entry which is preliminary data.</text>
</comment>
<dbReference type="OrthoDB" id="7553339at2759"/>
<protein>
    <submittedName>
        <fullName evidence="2">Beta--galactosyl-o-glycosyl-glycoprotein beta--n-acetylglucosaminyltransferase 3</fullName>
    </submittedName>
</protein>
<dbReference type="STRING" id="67767.A0A0J7N3A0"/>
<evidence type="ECO:0000256" key="1">
    <source>
        <dbReference type="SAM" id="Coils"/>
    </source>
</evidence>
<keyword evidence="2" id="KW-0808">Transferase</keyword>
<dbReference type="GO" id="GO:0016757">
    <property type="term" value="F:glycosyltransferase activity"/>
    <property type="evidence" value="ECO:0007669"/>
    <property type="project" value="UniProtKB-KW"/>
</dbReference>
<reference evidence="2 3" key="1">
    <citation type="submission" date="2015-04" db="EMBL/GenBank/DDBJ databases">
        <title>Lasius niger genome sequencing.</title>
        <authorList>
            <person name="Konorov E.A."/>
            <person name="Nikitin M.A."/>
            <person name="Kirill M.V."/>
            <person name="Chang P."/>
        </authorList>
    </citation>
    <scope>NUCLEOTIDE SEQUENCE [LARGE SCALE GENOMIC DNA]</scope>
    <source>
        <tissue evidence="2">Whole</tissue>
    </source>
</reference>
<name>A0A0J7N3A0_LASNI</name>
<keyword evidence="1" id="KW-0175">Coiled coil</keyword>
<dbReference type="Proteomes" id="UP000036403">
    <property type="component" value="Unassembled WGS sequence"/>
</dbReference>